<evidence type="ECO:0000313" key="2">
    <source>
        <dbReference type="EMBL" id="KZV81792.1"/>
    </source>
</evidence>
<organism evidence="2 3">
    <name type="scientific">Exidia glandulosa HHB12029</name>
    <dbReference type="NCBI Taxonomy" id="1314781"/>
    <lineage>
        <taxon>Eukaryota</taxon>
        <taxon>Fungi</taxon>
        <taxon>Dikarya</taxon>
        <taxon>Basidiomycota</taxon>
        <taxon>Agaricomycotina</taxon>
        <taxon>Agaricomycetes</taxon>
        <taxon>Auriculariales</taxon>
        <taxon>Exidiaceae</taxon>
        <taxon>Exidia</taxon>
    </lineage>
</organism>
<keyword evidence="3" id="KW-1185">Reference proteome</keyword>
<gene>
    <name evidence="2" type="ORF">EXIGLDRAFT_703304</name>
</gene>
<reference evidence="2 3" key="1">
    <citation type="journal article" date="2016" name="Mol. Biol. Evol.">
        <title>Comparative Genomics of Early-Diverging Mushroom-Forming Fungi Provides Insights into the Origins of Lignocellulose Decay Capabilities.</title>
        <authorList>
            <person name="Nagy L.G."/>
            <person name="Riley R."/>
            <person name="Tritt A."/>
            <person name="Adam C."/>
            <person name="Daum C."/>
            <person name="Floudas D."/>
            <person name="Sun H."/>
            <person name="Yadav J.S."/>
            <person name="Pangilinan J."/>
            <person name="Larsson K.H."/>
            <person name="Matsuura K."/>
            <person name="Barry K."/>
            <person name="Labutti K."/>
            <person name="Kuo R."/>
            <person name="Ohm R.A."/>
            <person name="Bhattacharya S.S."/>
            <person name="Shirouzu T."/>
            <person name="Yoshinaga Y."/>
            <person name="Martin F.M."/>
            <person name="Grigoriev I.V."/>
            <person name="Hibbett D.S."/>
        </authorList>
    </citation>
    <scope>NUCLEOTIDE SEQUENCE [LARGE SCALE GENOMIC DNA]</scope>
    <source>
        <strain evidence="2 3">HHB12029</strain>
    </source>
</reference>
<dbReference type="InParanoid" id="A0A165C4D4"/>
<feature type="region of interest" description="Disordered" evidence="1">
    <location>
        <begin position="53"/>
        <end position="128"/>
    </location>
</feature>
<protein>
    <submittedName>
        <fullName evidence="2">Uncharacterized protein</fullName>
    </submittedName>
</protein>
<feature type="compositionally biased region" description="Low complexity" evidence="1">
    <location>
        <begin position="87"/>
        <end position="100"/>
    </location>
</feature>
<proteinExistence type="predicted"/>
<dbReference type="EMBL" id="KV426368">
    <property type="protein sequence ID" value="KZV81792.1"/>
    <property type="molecule type" value="Genomic_DNA"/>
</dbReference>
<evidence type="ECO:0000313" key="3">
    <source>
        <dbReference type="Proteomes" id="UP000077266"/>
    </source>
</evidence>
<sequence>MFADFTSSARLHLARELHLLRVGMEDFFSRRQLDTVVKTPPENLLHRVCQSDIGHGSSTDYSDTMPTSPVSLFAGHGGRPSMSSEHAPSSTATRSSAANSQHVKRHKSKRRKPNRNSNSHPPFAFPGAVHSVFTSEPASTPQPGIFRRLTSWKRRTTPDVSRISAAPSTAFVDSQNIGVGASALSLPELASPTLGETTFPPPAKLTALVPALLASSPRVAASALNED</sequence>
<evidence type="ECO:0000256" key="1">
    <source>
        <dbReference type="SAM" id="MobiDB-lite"/>
    </source>
</evidence>
<feature type="compositionally biased region" description="Polar residues" evidence="1">
    <location>
        <begin position="56"/>
        <end position="70"/>
    </location>
</feature>
<dbReference type="AlphaFoldDB" id="A0A165C4D4"/>
<dbReference type="Proteomes" id="UP000077266">
    <property type="component" value="Unassembled WGS sequence"/>
</dbReference>
<feature type="compositionally biased region" description="Basic residues" evidence="1">
    <location>
        <begin position="102"/>
        <end position="114"/>
    </location>
</feature>
<name>A0A165C4D4_EXIGL</name>
<accession>A0A165C4D4</accession>